<dbReference type="PIRSF" id="PIRSF002161">
    <property type="entry name" value="Ribosomal_L5"/>
    <property type="match status" value="1"/>
</dbReference>
<keyword evidence="1 5" id="KW-0699">rRNA-binding</keyword>
<dbReference type="InterPro" id="IPR031309">
    <property type="entry name" value="Ribosomal_uL5_C"/>
</dbReference>
<accession>A0ABS8YXH9</accession>
<gene>
    <name evidence="5 8" type="primary">rplE</name>
    <name evidence="8" type="ORF">LZA78_13540</name>
</gene>
<evidence type="ECO:0000313" key="8">
    <source>
        <dbReference type="EMBL" id="MCE5974506.1"/>
    </source>
</evidence>
<keyword evidence="2 5" id="KW-0694">RNA-binding</keyword>
<dbReference type="InterPro" id="IPR031310">
    <property type="entry name" value="Ribosomal_uL5_N"/>
</dbReference>
<evidence type="ECO:0000256" key="2">
    <source>
        <dbReference type="ARBA" id="ARBA00022884"/>
    </source>
</evidence>
<keyword evidence="5" id="KW-0820">tRNA-binding</keyword>
<name>A0ABS8YXH9_9RHOB</name>
<dbReference type="PANTHER" id="PTHR11994">
    <property type="entry name" value="60S RIBOSOMAL PROTEIN L11-RELATED"/>
    <property type="match status" value="1"/>
</dbReference>
<organism evidence="8 9">
    <name type="scientific">Rhodobacter flavimaris</name>
    <dbReference type="NCBI Taxonomy" id="2907145"/>
    <lineage>
        <taxon>Bacteria</taxon>
        <taxon>Pseudomonadati</taxon>
        <taxon>Pseudomonadota</taxon>
        <taxon>Alphaproteobacteria</taxon>
        <taxon>Rhodobacterales</taxon>
        <taxon>Rhodobacter group</taxon>
        <taxon>Rhodobacter</taxon>
    </lineage>
</organism>
<proteinExistence type="inferred from homology"/>
<dbReference type="NCBIfam" id="NF000585">
    <property type="entry name" value="PRK00010.1"/>
    <property type="match status" value="1"/>
</dbReference>
<dbReference type="Proteomes" id="UP001521181">
    <property type="component" value="Unassembled WGS sequence"/>
</dbReference>
<keyword evidence="3 5" id="KW-0689">Ribosomal protein</keyword>
<evidence type="ECO:0000256" key="4">
    <source>
        <dbReference type="ARBA" id="ARBA00023274"/>
    </source>
</evidence>
<evidence type="ECO:0000259" key="6">
    <source>
        <dbReference type="Pfam" id="PF00281"/>
    </source>
</evidence>
<comment type="function">
    <text evidence="5">This is 1 of the proteins that bind and probably mediate the attachment of the 5S RNA into the large ribosomal subunit, where it forms part of the central protuberance. In the 70S ribosome it contacts protein S13 of the 30S subunit (bridge B1b), connecting the 2 subunits; this bridge is implicated in subunit movement. Contacts the P site tRNA; the 5S rRNA and some of its associated proteins might help stabilize positioning of ribosome-bound tRNAs.</text>
</comment>
<feature type="domain" description="Large ribosomal subunit protein uL5 C-terminal" evidence="7">
    <location>
        <begin position="91"/>
        <end position="183"/>
    </location>
</feature>
<dbReference type="Pfam" id="PF00673">
    <property type="entry name" value="Ribosomal_L5_C"/>
    <property type="match status" value="1"/>
</dbReference>
<dbReference type="InterPro" id="IPR002132">
    <property type="entry name" value="Ribosomal_uL5"/>
</dbReference>
<dbReference type="InterPro" id="IPR020929">
    <property type="entry name" value="Ribosomal_uL5_CS"/>
</dbReference>
<dbReference type="HAMAP" id="MF_01333_B">
    <property type="entry name" value="Ribosomal_uL5_B"/>
    <property type="match status" value="1"/>
</dbReference>
<keyword evidence="4 5" id="KW-0687">Ribonucleoprotein</keyword>
<comment type="subunit">
    <text evidence="5">Part of the 50S ribosomal subunit; part of the 5S rRNA/L5/L18/L25 subcomplex. Contacts the 5S rRNA and the P site tRNA. Forms a bridge to the 30S subunit in the 70S ribosome.</text>
</comment>
<dbReference type="GO" id="GO:0005840">
    <property type="term" value="C:ribosome"/>
    <property type="evidence" value="ECO:0007669"/>
    <property type="project" value="UniProtKB-KW"/>
</dbReference>
<evidence type="ECO:0000259" key="7">
    <source>
        <dbReference type="Pfam" id="PF00673"/>
    </source>
</evidence>
<evidence type="ECO:0000256" key="3">
    <source>
        <dbReference type="ARBA" id="ARBA00022980"/>
    </source>
</evidence>
<evidence type="ECO:0000313" key="9">
    <source>
        <dbReference type="Proteomes" id="UP001521181"/>
    </source>
</evidence>
<keyword evidence="9" id="KW-1185">Reference proteome</keyword>
<dbReference type="EMBL" id="JAJUOS010000010">
    <property type="protein sequence ID" value="MCE5974506.1"/>
    <property type="molecule type" value="Genomic_DNA"/>
</dbReference>
<dbReference type="Pfam" id="PF00281">
    <property type="entry name" value="Ribosomal_L5"/>
    <property type="match status" value="1"/>
</dbReference>
<dbReference type="InterPro" id="IPR020930">
    <property type="entry name" value="Ribosomal_uL5_bac-type"/>
</dbReference>
<evidence type="ECO:0000256" key="5">
    <source>
        <dbReference type="HAMAP-Rule" id="MF_01333"/>
    </source>
</evidence>
<protein>
    <recommendedName>
        <fullName evidence="5">Large ribosomal subunit protein uL5</fullName>
    </recommendedName>
</protein>
<comment type="similarity">
    <text evidence="5">Belongs to the universal ribosomal protein uL5 family.</text>
</comment>
<feature type="domain" description="Large ribosomal subunit protein uL5 N-terminal" evidence="6">
    <location>
        <begin position="31"/>
        <end position="87"/>
    </location>
</feature>
<comment type="caution">
    <text evidence="8">The sequence shown here is derived from an EMBL/GenBank/DDBJ whole genome shotgun (WGS) entry which is preliminary data.</text>
</comment>
<evidence type="ECO:0000256" key="1">
    <source>
        <dbReference type="ARBA" id="ARBA00022730"/>
    </source>
</evidence>
<dbReference type="RefSeq" id="WP_218630874.1">
    <property type="nucleotide sequence ID" value="NZ_JAJUOS010000010.1"/>
</dbReference>
<dbReference type="PROSITE" id="PS00358">
    <property type="entry name" value="RIBOSOMAL_L5"/>
    <property type="match status" value="1"/>
</dbReference>
<sequence length="185" mass="20750">MLDQATYTPRLKALYHSSIRAALKEQFGYKNDMMIPKLEKIVLNMGVGEAVKDTKKVKQAAEELSLIAGQKAVTTKAKKSIAGFRVREEMPLGCKVTLRGDRMYEFLDRLINVAMPRVRDFRGVKPSFDGRGNFAMGLKEHIVFPEIDFDKVDEVLGMDIIMVTSSKSDAEAKALLKAFNMPFNA</sequence>
<reference evidence="8 9" key="1">
    <citation type="submission" date="2021-12" db="EMBL/GenBank/DDBJ databases">
        <title>Sinirhodobacter sp. WL0062 is a bacterium isolated from seawater.</title>
        <authorList>
            <person name="Wang L."/>
            <person name="He W."/>
            <person name="Zhang D.-F."/>
        </authorList>
    </citation>
    <scope>NUCLEOTIDE SEQUENCE [LARGE SCALE GENOMIC DNA]</scope>
    <source>
        <strain evidence="8 9">WL0062</strain>
    </source>
</reference>